<organism evidence="1">
    <name type="scientific">Physcomitrium patens</name>
    <name type="common">Spreading-leaved earth moss</name>
    <name type="synonym">Physcomitrella patens</name>
    <dbReference type="NCBI Taxonomy" id="3218"/>
    <lineage>
        <taxon>Eukaryota</taxon>
        <taxon>Viridiplantae</taxon>
        <taxon>Streptophyta</taxon>
        <taxon>Embryophyta</taxon>
        <taxon>Bryophyta</taxon>
        <taxon>Bryophytina</taxon>
        <taxon>Bryopsida</taxon>
        <taxon>Funariidae</taxon>
        <taxon>Funariales</taxon>
        <taxon>Funariaceae</taxon>
        <taxon>Physcomitrium</taxon>
    </lineage>
</organism>
<keyword evidence="3" id="KW-1185">Reference proteome</keyword>
<dbReference type="InParanoid" id="A0A2K1JQ10"/>
<dbReference type="Gramene" id="Pp3c12_8970V3.1">
    <property type="protein sequence ID" value="Pp3c12_8970V3.1"/>
    <property type="gene ID" value="Pp3c12_8970"/>
</dbReference>
<evidence type="ECO:0000313" key="3">
    <source>
        <dbReference type="Proteomes" id="UP000006727"/>
    </source>
</evidence>
<reference evidence="1 3" key="2">
    <citation type="journal article" date="2018" name="Plant J.">
        <title>The Physcomitrella patens chromosome-scale assembly reveals moss genome structure and evolution.</title>
        <authorList>
            <person name="Lang D."/>
            <person name="Ullrich K.K."/>
            <person name="Murat F."/>
            <person name="Fuchs J."/>
            <person name="Jenkins J."/>
            <person name="Haas F.B."/>
            <person name="Piednoel M."/>
            <person name="Gundlach H."/>
            <person name="Van Bel M."/>
            <person name="Meyberg R."/>
            <person name="Vives C."/>
            <person name="Morata J."/>
            <person name="Symeonidi A."/>
            <person name="Hiss M."/>
            <person name="Muchero W."/>
            <person name="Kamisugi Y."/>
            <person name="Saleh O."/>
            <person name="Blanc G."/>
            <person name="Decker E.L."/>
            <person name="van Gessel N."/>
            <person name="Grimwood J."/>
            <person name="Hayes R.D."/>
            <person name="Graham S.W."/>
            <person name="Gunter L.E."/>
            <person name="McDaniel S.F."/>
            <person name="Hoernstein S.N.W."/>
            <person name="Larsson A."/>
            <person name="Li F.W."/>
            <person name="Perroud P.F."/>
            <person name="Phillips J."/>
            <person name="Ranjan P."/>
            <person name="Rokshar D.S."/>
            <person name="Rothfels C.J."/>
            <person name="Schneider L."/>
            <person name="Shu S."/>
            <person name="Stevenson D.W."/>
            <person name="Thummler F."/>
            <person name="Tillich M."/>
            <person name="Villarreal Aguilar J.C."/>
            <person name="Widiez T."/>
            <person name="Wong G.K."/>
            <person name="Wymore A."/>
            <person name="Zhang Y."/>
            <person name="Zimmer A.D."/>
            <person name="Quatrano R.S."/>
            <person name="Mayer K.F.X."/>
            <person name="Goodstein D."/>
            <person name="Casacuberta J.M."/>
            <person name="Vandepoele K."/>
            <person name="Reski R."/>
            <person name="Cuming A.C."/>
            <person name="Tuskan G.A."/>
            <person name="Maumus F."/>
            <person name="Salse J."/>
            <person name="Schmutz J."/>
            <person name="Rensing S.A."/>
        </authorList>
    </citation>
    <scope>NUCLEOTIDE SEQUENCE [LARGE SCALE GENOMIC DNA]</scope>
    <source>
        <strain evidence="2 3">cv. Gransden 2004</strain>
    </source>
</reference>
<sequence>MGKTQAVKGDGILPNTHLTLISDCANEKTNGNKAWPNT</sequence>
<accession>A0A2K1JQ10</accession>
<dbReference type="Proteomes" id="UP000006727">
    <property type="component" value="Chromosome 12"/>
</dbReference>
<evidence type="ECO:0000313" key="1">
    <source>
        <dbReference type="EMBL" id="PNR43623.1"/>
    </source>
</evidence>
<proteinExistence type="predicted"/>
<dbReference type="EnsemblPlants" id="Pp3c12_8970V3.1">
    <property type="protein sequence ID" value="Pp3c12_8970V3.1"/>
    <property type="gene ID" value="Pp3c12_8970"/>
</dbReference>
<reference evidence="1 3" key="1">
    <citation type="journal article" date="2008" name="Science">
        <title>The Physcomitrella genome reveals evolutionary insights into the conquest of land by plants.</title>
        <authorList>
            <person name="Rensing S."/>
            <person name="Lang D."/>
            <person name="Zimmer A."/>
            <person name="Terry A."/>
            <person name="Salamov A."/>
            <person name="Shapiro H."/>
            <person name="Nishiyama T."/>
            <person name="Perroud P.-F."/>
            <person name="Lindquist E."/>
            <person name="Kamisugi Y."/>
            <person name="Tanahashi T."/>
            <person name="Sakakibara K."/>
            <person name="Fujita T."/>
            <person name="Oishi K."/>
            <person name="Shin-I T."/>
            <person name="Kuroki Y."/>
            <person name="Toyoda A."/>
            <person name="Suzuki Y."/>
            <person name="Hashimoto A."/>
            <person name="Yamaguchi K."/>
            <person name="Sugano A."/>
            <person name="Kohara Y."/>
            <person name="Fujiyama A."/>
            <person name="Anterola A."/>
            <person name="Aoki S."/>
            <person name="Ashton N."/>
            <person name="Barbazuk W.B."/>
            <person name="Barker E."/>
            <person name="Bennetzen J."/>
            <person name="Bezanilla M."/>
            <person name="Blankenship R."/>
            <person name="Cho S.H."/>
            <person name="Dutcher S."/>
            <person name="Estelle M."/>
            <person name="Fawcett J.A."/>
            <person name="Gundlach H."/>
            <person name="Hanada K."/>
            <person name="Heyl A."/>
            <person name="Hicks K.A."/>
            <person name="Hugh J."/>
            <person name="Lohr M."/>
            <person name="Mayer K."/>
            <person name="Melkozernov A."/>
            <person name="Murata T."/>
            <person name="Nelson D."/>
            <person name="Pils B."/>
            <person name="Prigge M."/>
            <person name="Reiss B."/>
            <person name="Renner T."/>
            <person name="Rombauts S."/>
            <person name="Rushton P."/>
            <person name="Sanderfoot A."/>
            <person name="Schween G."/>
            <person name="Shiu S.-H."/>
            <person name="Stueber K."/>
            <person name="Theodoulou F.L."/>
            <person name="Tu H."/>
            <person name="Van de Peer Y."/>
            <person name="Verrier P.J."/>
            <person name="Waters E."/>
            <person name="Wood A."/>
            <person name="Yang L."/>
            <person name="Cove D."/>
            <person name="Cuming A."/>
            <person name="Hasebe M."/>
            <person name="Lucas S."/>
            <person name="Mishler D.B."/>
            <person name="Reski R."/>
            <person name="Grigoriev I."/>
            <person name="Quatrano R.S."/>
            <person name="Boore J.L."/>
        </authorList>
    </citation>
    <scope>NUCLEOTIDE SEQUENCE [LARGE SCALE GENOMIC DNA]</scope>
    <source>
        <strain evidence="2 3">cv. Gransden 2004</strain>
    </source>
</reference>
<reference evidence="2" key="3">
    <citation type="submission" date="2020-12" db="UniProtKB">
        <authorList>
            <consortium name="EnsemblPlants"/>
        </authorList>
    </citation>
    <scope>IDENTIFICATION</scope>
</reference>
<protein>
    <submittedName>
        <fullName evidence="1 2">Uncharacterized protein</fullName>
    </submittedName>
</protein>
<gene>
    <name evidence="1" type="ORF">PHYPA_016004</name>
</gene>
<dbReference type="EMBL" id="ABEU02000012">
    <property type="protein sequence ID" value="PNR43623.1"/>
    <property type="molecule type" value="Genomic_DNA"/>
</dbReference>
<name>A0A2K1JQ10_PHYPA</name>
<dbReference type="AlphaFoldDB" id="A0A2K1JQ10"/>
<evidence type="ECO:0000313" key="2">
    <source>
        <dbReference type="EnsemblPlants" id="Pp3c12_8970V3.1"/>
    </source>
</evidence>